<evidence type="ECO:0000256" key="1">
    <source>
        <dbReference type="ARBA" id="ARBA00000085"/>
    </source>
</evidence>
<protein>
    <recommendedName>
        <fullName evidence="2">histidine kinase</fullName>
        <ecNumber evidence="2">2.7.13.3</ecNumber>
    </recommendedName>
</protein>
<dbReference type="InterPro" id="IPR003594">
    <property type="entry name" value="HATPase_dom"/>
</dbReference>
<evidence type="ECO:0000313" key="6">
    <source>
        <dbReference type="Proteomes" id="UP000662314"/>
    </source>
</evidence>
<dbReference type="InterPro" id="IPR004358">
    <property type="entry name" value="Sig_transdc_His_kin-like_C"/>
</dbReference>
<dbReference type="PRINTS" id="PR00344">
    <property type="entry name" value="BCTRLSENSOR"/>
</dbReference>
<dbReference type="GO" id="GO:0004673">
    <property type="term" value="F:protein histidine kinase activity"/>
    <property type="evidence" value="ECO:0007669"/>
    <property type="project" value="UniProtKB-EC"/>
</dbReference>
<feature type="domain" description="Histidine kinase/HSP90-like ATPase" evidence="4">
    <location>
        <begin position="7"/>
        <end position="63"/>
    </location>
</feature>
<sequence>MNFTVSLSVRIEGENCLLLKVCNTGIEIPNDELTRIFDKFYRIPQIDRWSQGGTDLGLALIKKND</sequence>
<comment type="caution">
    <text evidence="5">The sequence shown here is derived from an EMBL/GenBank/DDBJ whole genome shotgun (WGS) entry which is preliminary data.</text>
</comment>
<keyword evidence="3" id="KW-0902">Two-component regulatory system</keyword>
<evidence type="ECO:0000256" key="3">
    <source>
        <dbReference type="ARBA" id="ARBA00023012"/>
    </source>
</evidence>
<dbReference type="Pfam" id="PF02518">
    <property type="entry name" value="HATPase_c"/>
    <property type="match status" value="1"/>
</dbReference>
<dbReference type="Proteomes" id="UP000662314">
    <property type="component" value="Unassembled WGS sequence"/>
</dbReference>
<dbReference type="Gene3D" id="3.30.565.10">
    <property type="entry name" value="Histidine kinase-like ATPase, C-terminal domain"/>
    <property type="match status" value="1"/>
</dbReference>
<keyword evidence="6" id="KW-1185">Reference proteome</keyword>
<dbReference type="InterPro" id="IPR036890">
    <property type="entry name" value="HATPase_C_sf"/>
</dbReference>
<name>A0A8J7LPP5_9NOST</name>
<proteinExistence type="predicted"/>
<evidence type="ECO:0000259" key="4">
    <source>
        <dbReference type="Pfam" id="PF02518"/>
    </source>
</evidence>
<dbReference type="AlphaFoldDB" id="A0A8J7LPP5"/>
<gene>
    <name evidence="5" type="ORF">I8752_34590</name>
</gene>
<evidence type="ECO:0000256" key="2">
    <source>
        <dbReference type="ARBA" id="ARBA00012438"/>
    </source>
</evidence>
<keyword evidence="5" id="KW-0418">Kinase</keyword>
<comment type="catalytic activity">
    <reaction evidence="1">
        <text>ATP + protein L-histidine = ADP + protein N-phospho-L-histidine.</text>
        <dbReference type="EC" id="2.7.13.3"/>
    </reaction>
</comment>
<dbReference type="EMBL" id="JAECZA010000302">
    <property type="protein sequence ID" value="MBH8577989.1"/>
    <property type="molecule type" value="Genomic_DNA"/>
</dbReference>
<dbReference type="SUPFAM" id="SSF55874">
    <property type="entry name" value="ATPase domain of HSP90 chaperone/DNA topoisomerase II/histidine kinase"/>
    <property type="match status" value="1"/>
</dbReference>
<dbReference type="GO" id="GO:0000160">
    <property type="term" value="P:phosphorelay signal transduction system"/>
    <property type="evidence" value="ECO:0007669"/>
    <property type="project" value="UniProtKB-KW"/>
</dbReference>
<evidence type="ECO:0000313" key="5">
    <source>
        <dbReference type="EMBL" id="MBH8577989.1"/>
    </source>
</evidence>
<dbReference type="RefSeq" id="WP_214436668.1">
    <property type="nucleotide sequence ID" value="NZ_CAWPUQ010000239.1"/>
</dbReference>
<reference evidence="5 6" key="1">
    <citation type="journal article" date="2021" name="Int. J. Syst. Evol. Microbiol.">
        <title>Amazonocrinis nigriterrae gen. nov., sp. nov., Atlanticothrix silvestris gen. nov., sp. nov. and Dendronalium phyllosphericum gen. nov., sp. nov., nostocacean cyanobacteria from Brazilian environments.</title>
        <authorList>
            <person name="Alvarenga D.O."/>
            <person name="Andreote A.P.D."/>
            <person name="Branco L.H.Z."/>
            <person name="Delbaje E."/>
            <person name="Cruz R.B."/>
            <person name="Varani A.M."/>
            <person name="Fiore M.F."/>
        </authorList>
    </citation>
    <scope>NUCLEOTIDE SEQUENCE [LARGE SCALE GENOMIC DNA]</scope>
    <source>
        <strain evidence="5 6">CENA369</strain>
    </source>
</reference>
<accession>A0A8J7LPP5</accession>
<keyword evidence="5" id="KW-0808">Transferase</keyword>
<dbReference type="EC" id="2.7.13.3" evidence="2"/>
<organism evidence="5 6">
    <name type="scientific">Dendronalium phyllosphericum CENA369</name>
    <dbReference type="NCBI Taxonomy" id="1725256"/>
    <lineage>
        <taxon>Bacteria</taxon>
        <taxon>Bacillati</taxon>
        <taxon>Cyanobacteriota</taxon>
        <taxon>Cyanophyceae</taxon>
        <taxon>Nostocales</taxon>
        <taxon>Nostocaceae</taxon>
        <taxon>Dendronalium</taxon>
        <taxon>Dendronalium phyllosphericum</taxon>
    </lineage>
</organism>